<feature type="disulfide bond" evidence="3">
    <location>
        <begin position="184"/>
        <end position="193"/>
    </location>
</feature>
<accession>A0AAV8E196</accession>
<dbReference type="SUPFAM" id="SSF49870">
    <property type="entry name" value="Osmotin, thaumatin-like protein"/>
    <property type="match status" value="1"/>
</dbReference>
<evidence type="ECO:0008006" key="8">
    <source>
        <dbReference type="Google" id="ProtNLM"/>
    </source>
</evidence>
<dbReference type="PANTHER" id="PTHR31048">
    <property type="entry name" value="OS03G0233200 PROTEIN"/>
    <property type="match status" value="1"/>
</dbReference>
<sequence length="250" mass="26527">MASFLCKYQFFLLCLLLFITFSGGIQLIVVNNCAQSVWPGVQGSGGHPTPNLGGFHLAPAEEVYFDVPLGWSGRIWARQGCTFDANGKGACQTGDCGGQLHCNGLGAAPPATMVEMTLGTQTSPLHYYDVSLVDGFNIPVSMSPVGGGVGCGVAGCEADLNVCCPSKFEVKSGDGKVVGCKSACMALQSDSYCCTGQYASPDTCKPTLFSHLFKSICPRAYSFAYDDPTSLNMCKATRYLITFCPPLRLR</sequence>
<evidence type="ECO:0000313" key="6">
    <source>
        <dbReference type="EMBL" id="KAJ4807649.1"/>
    </source>
</evidence>
<dbReference type="FunFam" id="2.60.110.10:FF:000002">
    <property type="entry name" value="Thaumatin-like protein 1a"/>
    <property type="match status" value="1"/>
</dbReference>
<dbReference type="PRINTS" id="PR00347">
    <property type="entry name" value="THAUMATIN"/>
</dbReference>
<dbReference type="Proteomes" id="UP001140206">
    <property type="component" value="Chromosome 3"/>
</dbReference>
<organism evidence="5 7">
    <name type="scientific">Rhynchospora pubera</name>
    <dbReference type="NCBI Taxonomy" id="906938"/>
    <lineage>
        <taxon>Eukaryota</taxon>
        <taxon>Viridiplantae</taxon>
        <taxon>Streptophyta</taxon>
        <taxon>Embryophyta</taxon>
        <taxon>Tracheophyta</taxon>
        <taxon>Spermatophyta</taxon>
        <taxon>Magnoliopsida</taxon>
        <taxon>Liliopsida</taxon>
        <taxon>Poales</taxon>
        <taxon>Cyperaceae</taxon>
        <taxon>Cyperoideae</taxon>
        <taxon>Rhynchosporeae</taxon>
        <taxon>Rhynchospora</taxon>
    </lineage>
</organism>
<dbReference type="SMART" id="SM00205">
    <property type="entry name" value="THN"/>
    <property type="match status" value="1"/>
</dbReference>
<feature type="disulfide bond" evidence="3">
    <location>
        <begin position="194"/>
        <end position="204"/>
    </location>
</feature>
<dbReference type="Pfam" id="PF00314">
    <property type="entry name" value="Thaumatin"/>
    <property type="match status" value="1"/>
</dbReference>
<keyword evidence="2 3" id="KW-1015">Disulfide bond</keyword>
<feature type="chain" id="PRO_5044716254" description="Thaumatin-like protein" evidence="4">
    <location>
        <begin position="25"/>
        <end position="250"/>
    </location>
</feature>
<dbReference type="Proteomes" id="UP001140206">
    <property type="component" value="Chromosome 1"/>
</dbReference>
<evidence type="ECO:0000256" key="3">
    <source>
        <dbReference type="PIRSR" id="PIRSR002703-1"/>
    </source>
</evidence>
<name>A0AAV8E196_9POAL</name>
<comment type="caution">
    <text evidence="5">The sequence shown here is derived from an EMBL/GenBank/DDBJ whole genome shotgun (WGS) entry which is preliminary data.</text>
</comment>
<feature type="disulfide bond" evidence="3">
    <location>
        <begin position="151"/>
        <end position="234"/>
    </location>
</feature>
<dbReference type="EMBL" id="JAMFTS010000001">
    <property type="protein sequence ID" value="KAJ4807649.1"/>
    <property type="molecule type" value="Genomic_DNA"/>
</dbReference>
<protein>
    <recommendedName>
        <fullName evidence="8">Thaumatin-like protein</fullName>
    </recommendedName>
</protein>
<evidence type="ECO:0000256" key="2">
    <source>
        <dbReference type="ARBA" id="ARBA00023157"/>
    </source>
</evidence>
<feature type="disulfide bond" evidence="3">
    <location>
        <begin position="96"/>
        <end position="102"/>
    </location>
</feature>
<evidence type="ECO:0000313" key="7">
    <source>
        <dbReference type="Proteomes" id="UP001140206"/>
    </source>
</evidence>
<proteinExistence type="inferred from homology"/>
<dbReference type="InterPro" id="IPR001938">
    <property type="entry name" value="Thaumatin"/>
</dbReference>
<dbReference type="AlphaFoldDB" id="A0AAV8E196"/>
<evidence type="ECO:0000256" key="4">
    <source>
        <dbReference type="SAM" id="SignalP"/>
    </source>
</evidence>
<reference evidence="5" key="1">
    <citation type="submission" date="2022-08" db="EMBL/GenBank/DDBJ databases">
        <authorList>
            <person name="Marques A."/>
        </authorList>
    </citation>
    <scope>NUCLEOTIDE SEQUENCE</scope>
    <source>
        <strain evidence="5">RhyPub2mFocal</strain>
        <tissue evidence="5">Leaves</tissue>
    </source>
</reference>
<dbReference type="InterPro" id="IPR037176">
    <property type="entry name" value="Osmotin/thaumatin-like_sf"/>
</dbReference>
<feature type="disulfide bond" evidence="3">
    <location>
        <begin position="164"/>
        <end position="180"/>
    </location>
</feature>
<keyword evidence="7" id="KW-1185">Reference proteome</keyword>
<comment type="similarity">
    <text evidence="1">Belongs to the thaumatin family.</text>
</comment>
<feature type="signal peptide" evidence="4">
    <location>
        <begin position="1"/>
        <end position="24"/>
    </location>
</feature>
<dbReference type="PROSITE" id="PS51367">
    <property type="entry name" value="THAUMATIN_2"/>
    <property type="match status" value="1"/>
</dbReference>
<dbReference type="EMBL" id="JAMFTS010000003">
    <property type="protein sequence ID" value="KAJ4772247.1"/>
    <property type="molecule type" value="Genomic_DNA"/>
</dbReference>
<keyword evidence="4" id="KW-0732">Signal</keyword>
<evidence type="ECO:0000256" key="1">
    <source>
        <dbReference type="ARBA" id="ARBA00010607"/>
    </source>
</evidence>
<dbReference type="PROSITE" id="PS00316">
    <property type="entry name" value="THAUMATIN_1"/>
    <property type="match status" value="1"/>
</dbReference>
<dbReference type="InterPro" id="IPR017949">
    <property type="entry name" value="Thaumatin_CS"/>
</dbReference>
<dbReference type="CDD" id="cd09218">
    <property type="entry name" value="TLP-PA"/>
    <property type="match status" value="1"/>
</dbReference>
<evidence type="ECO:0000313" key="5">
    <source>
        <dbReference type="EMBL" id="KAJ4772247.1"/>
    </source>
</evidence>
<feature type="disulfide bond" evidence="3">
    <location>
        <begin position="156"/>
        <end position="217"/>
    </location>
</feature>
<feature type="disulfide bond" evidence="3">
    <location>
        <begin position="81"/>
        <end position="91"/>
    </location>
</feature>
<dbReference type="PIRSF" id="PIRSF002703">
    <property type="entry name" value="Thaumatin"/>
    <property type="match status" value="1"/>
</dbReference>
<dbReference type="Gene3D" id="2.60.110.10">
    <property type="entry name" value="Thaumatin"/>
    <property type="match status" value="1"/>
</dbReference>
<gene>
    <name evidence="6" type="ORF">LUZ62_020215</name>
    <name evidence="5" type="ORF">LUZ62_056504</name>
</gene>
<feature type="disulfide bond" evidence="3">
    <location>
        <begin position="33"/>
        <end position="244"/>
    </location>
</feature>